<evidence type="ECO:0000256" key="1">
    <source>
        <dbReference type="SAM" id="SignalP"/>
    </source>
</evidence>
<dbReference type="PANTHER" id="PTHR37397:SF1">
    <property type="entry name" value="LTD DOMAIN-CONTAINING PROTEIN"/>
    <property type="match status" value="1"/>
</dbReference>
<name>A0ABV6YP28_UNCEI</name>
<evidence type="ECO:0000313" key="2">
    <source>
        <dbReference type="EMBL" id="MFC1799672.1"/>
    </source>
</evidence>
<comment type="caution">
    <text evidence="2">The sequence shown here is derived from an EMBL/GenBank/DDBJ whole genome shotgun (WGS) entry which is preliminary data.</text>
</comment>
<protein>
    <recommendedName>
        <fullName evidence="4">LTD domain-containing protein</fullName>
    </recommendedName>
</protein>
<dbReference type="EMBL" id="JBHPEI010000021">
    <property type="protein sequence ID" value="MFC1799672.1"/>
    <property type="molecule type" value="Genomic_DNA"/>
</dbReference>
<sequence>MKKLLLVAFAVCLAAPVYGVQLNEWISNDTSTDDYEFIELYGNPGEDLTGLSIVLIEGESTKGMVDNIISLDGYFTDAAGYFVVGDALVLPDIELSPGWIENGGNTIILVSGLEADVAVGVTDVDIDDDCVEDRTIGTIVDAVGYGYGYGAADCITYFGAVPVGPDGNYDPAGAARCEGTWAMICMDGSEPAGTGCTLPDYEVGFATPGGLNDCLSSTATDNSTWGGVKSLYR</sequence>
<evidence type="ECO:0008006" key="4">
    <source>
        <dbReference type="Google" id="ProtNLM"/>
    </source>
</evidence>
<reference evidence="2 3" key="1">
    <citation type="submission" date="2024-09" db="EMBL/GenBank/DDBJ databases">
        <authorList>
            <person name="D'Angelo T."/>
        </authorList>
    </citation>
    <scope>NUCLEOTIDE SEQUENCE [LARGE SCALE GENOMIC DNA]</scope>
    <source>
        <strain evidence="2">SAG AM-311-F02</strain>
    </source>
</reference>
<keyword evidence="1" id="KW-0732">Signal</keyword>
<proteinExistence type="predicted"/>
<gene>
    <name evidence="2" type="ORF">ACFL2Z_02015</name>
</gene>
<dbReference type="Proteomes" id="UP001594288">
    <property type="component" value="Unassembled WGS sequence"/>
</dbReference>
<organism evidence="2 3">
    <name type="scientific">Eiseniibacteriota bacterium</name>
    <dbReference type="NCBI Taxonomy" id="2212470"/>
    <lineage>
        <taxon>Bacteria</taxon>
        <taxon>Candidatus Eiseniibacteriota</taxon>
    </lineage>
</organism>
<feature type="chain" id="PRO_5045926570" description="LTD domain-containing protein" evidence="1">
    <location>
        <begin position="20"/>
        <end position="233"/>
    </location>
</feature>
<feature type="signal peptide" evidence="1">
    <location>
        <begin position="1"/>
        <end position="19"/>
    </location>
</feature>
<dbReference type="PANTHER" id="PTHR37397">
    <property type="entry name" value="SI:CH211-183D21.1"/>
    <property type="match status" value="1"/>
</dbReference>
<evidence type="ECO:0000313" key="3">
    <source>
        <dbReference type="Proteomes" id="UP001594288"/>
    </source>
</evidence>
<accession>A0ABV6YP28</accession>
<keyword evidence="3" id="KW-1185">Reference proteome</keyword>